<dbReference type="PROSITE" id="PS50222">
    <property type="entry name" value="EF_HAND_2"/>
    <property type="match status" value="1"/>
</dbReference>
<evidence type="ECO:0000259" key="2">
    <source>
        <dbReference type="PROSITE" id="PS50222"/>
    </source>
</evidence>
<dbReference type="Proteomes" id="UP000037460">
    <property type="component" value="Unassembled WGS sequence"/>
</dbReference>
<feature type="domain" description="EF-hand" evidence="2">
    <location>
        <begin position="153"/>
        <end position="188"/>
    </location>
</feature>
<dbReference type="EMBL" id="JWZX01003174">
    <property type="protein sequence ID" value="KOO23623.1"/>
    <property type="molecule type" value="Genomic_DNA"/>
</dbReference>
<dbReference type="SUPFAM" id="SSF81324">
    <property type="entry name" value="Voltage-gated potassium channels"/>
    <property type="match status" value="1"/>
</dbReference>
<name>A0A0M0JBL7_9EUKA</name>
<comment type="caution">
    <text evidence="3">The sequence shown here is derived from an EMBL/GenBank/DDBJ whole genome shotgun (WGS) entry which is preliminary data.</text>
</comment>
<dbReference type="Pfam" id="PF07885">
    <property type="entry name" value="Ion_trans_2"/>
    <property type="match status" value="1"/>
</dbReference>
<keyword evidence="4" id="KW-1185">Reference proteome</keyword>
<dbReference type="GO" id="GO:0005509">
    <property type="term" value="F:calcium ion binding"/>
    <property type="evidence" value="ECO:0007669"/>
    <property type="project" value="InterPro"/>
</dbReference>
<dbReference type="SUPFAM" id="SSF47473">
    <property type="entry name" value="EF-hand"/>
    <property type="match status" value="1"/>
</dbReference>
<protein>
    <submittedName>
        <fullName evidence="3">Voltage-gated ion channel superfamily</fullName>
    </submittedName>
</protein>
<dbReference type="Gene3D" id="1.10.238.10">
    <property type="entry name" value="EF-hand"/>
    <property type="match status" value="1"/>
</dbReference>
<dbReference type="OrthoDB" id="1729983at2759"/>
<organism evidence="3 4">
    <name type="scientific">Chrysochromulina tobinii</name>
    <dbReference type="NCBI Taxonomy" id="1460289"/>
    <lineage>
        <taxon>Eukaryota</taxon>
        <taxon>Haptista</taxon>
        <taxon>Haptophyta</taxon>
        <taxon>Prymnesiophyceae</taxon>
        <taxon>Prymnesiales</taxon>
        <taxon>Chrysochromulinaceae</taxon>
        <taxon>Chrysochromulina</taxon>
    </lineage>
</organism>
<sequence length="231" mass="25084">MCIILGEVENAQIEGCGGFGAGWSCGGTNECEAWKLAAGDAGPAGGPYCWTWIDEFYYALITFLTIGYGDVHAHTKGGKILATIIALTGILCFTALAKEIHAYFQEKQLGTSKSLRQRLVELNEVIEQDENGKVTPEEYVIFSLKKMGKVDKDLVNLLKEQFKALDMDGSGELDGNDVAKLAAAAEANFKAKHASQPSAWSLLPIPSKLPIPWRTSHEPLKSPRQGKVLTI</sequence>
<dbReference type="InterPro" id="IPR011992">
    <property type="entry name" value="EF-hand-dom_pair"/>
</dbReference>
<accession>A0A0M0JBL7</accession>
<dbReference type="PROSITE" id="PS00018">
    <property type="entry name" value="EF_HAND_1"/>
    <property type="match status" value="1"/>
</dbReference>
<evidence type="ECO:0000313" key="4">
    <source>
        <dbReference type="Proteomes" id="UP000037460"/>
    </source>
</evidence>
<dbReference type="InterPro" id="IPR002048">
    <property type="entry name" value="EF_hand_dom"/>
</dbReference>
<proteinExistence type="predicted"/>
<evidence type="ECO:0000256" key="1">
    <source>
        <dbReference type="ARBA" id="ARBA00022837"/>
    </source>
</evidence>
<dbReference type="InterPro" id="IPR018247">
    <property type="entry name" value="EF_Hand_1_Ca_BS"/>
</dbReference>
<dbReference type="InterPro" id="IPR013099">
    <property type="entry name" value="K_chnl_dom"/>
</dbReference>
<reference evidence="4" key="1">
    <citation type="journal article" date="2015" name="PLoS Genet.">
        <title>Genome Sequence and Transcriptome Analyses of Chrysochromulina tobin: Metabolic Tools for Enhanced Algal Fitness in the Prominent Order Prymnesiales (Haptophyceae).</title>
        <authorList>
            <person name="Hovde B.T."/>
            <person name="Deodato C.R."/>
            <person name="Hunsperger H.M."/>
            <person name="Ryken S.A."/>
            <person name="Yost W."/>
            <person name="Jha R.K."/>
            <person name="Patterson J."/>
            <person name="Monnat R.J. Jr."/>
            <person name="Barlow S.B."/>
            <person name="Starkenburg S.R."/>
            <person name="Cattolico R.A."/>
        </authorList>
    </citation>
    <scope>NUCLEOTIDE SEQUENCE</scope>
    <source>
        <strain evidence="4">CCMP291</strain>
    </source>
</reference>
<keyword evidence="1" id="KW-0106">Calcium</keyword>
<dbReference type="Gene3D" id="1.10.287.70">
    <property type="match status" value="1"/>
</dbReference>
<evidence type="ECO:0000313" key="3">
    <source>
        <dbReference type="EMBL" id="KOO23623.1"/>
    </source>
</evidence>
<dbReference type="AlphaFoldDB" id="A0A0M0JBL7"/>
<gene>
    <name evidence="3" type="ORF">Ctob_007733</name>
</gene>